<dbReference type="Pfam" id="PF00462">
    <property type="entry name" value="Glutaredoxin"/>
    <property type="match status" value="1"/>
</dbReference>
<dbReference type="PROSITE" id="PS51354">
    <property type="entry name" value="GLUTAREDOXIN_2"/>
    <property type="match status" value="1"/>
</dbReference>
<dbReference type="Proteomes" id="UP001050691">
    <property type="component" value="Unassembled WGS sequence"/>
</dbReference>
<dbReference type="GO" id="GO:0046872">
    <property type="term" value="F:metal ion binding"/>
    <property type="evidence" value="ECO:0007669"/>
    <property type="project" value="UniProtKB-KW"/>
</dbReference>
<dbReference type="FunFam" id="3.40.30.10:FF:000092">
    <property type="entry name" value="Monothiol glutaredoxin"/>
    <property type="match status" value="1"/>
</dbReference>
<dbReference type="EMBL" id="BPWL01000003">
    <property type="protein sequence ID" value="GJJ08639.1"/>
    <property type="molecule type" value="Genomic_DNA"/>
</dbReference>
<dbReference type="GO" id="GO:0006879">
    <property type="term" value="P:intracellular iron ion homeostasis"/>
    <property type="evidence" value="ECO:0007669"/>
    <property type="project" value="TreeGrafter"/>
</dbReference>
<dbReference type="GO" id="GO:0051537">
    <property type="term" value="F:2 iron, 2 sulfur cluster binding"/>
    <property type="evidence" value="ECO:0007669"/>
    <property type="project" value="TreeGrafter"/>
</dbReference>
<dbReference type="GO" id="GO:0005829">
    <property type="term" value="C:cytosol"/>
    <property type="evidence" value="ECO:0007669"/>
    <property type="project" value="TreeGrafter"/>
</dbReference>
<dbReference type="InterPro" id="IPR033658">
    <property type="entry name" value="GRX_PICOT-like"/>
</dbReference>
<name>A0AAV5A1Y0_9AGAM</name>
<accession>A0AAV5A1Y0</accession>
<dbReference type="InterPro" id="IPR013766">
    <property type="entry name" value="Thioredoxin_domain"/>
</dbReference>
<sequence>MVITPAPDNLFDVQTPEHFQELLSKDLQRVSLINFWASWAEPCRQMNQVVSELARRYPEVEADALQDISESFEIEAVPSFIVLRGHTLLSRINGADAQTLTSALTKHARTSPAGQAQTNRFPQAESEEETEDQLVDRMQNIMQQSRVVLFMKGSPDSPRCGFSRQTVAILREHDVEFTHFDILEDEAVRQGILKSLGLHTLVLIQGDNVGLKTLNNWPTFPQLIVNGEFIGGLDIIKEAVETGEFHDLVKV</sequence>
<evidence type="ECO:0000256" key="3">
    <source>
        <dbReference type="ARBA" id="ARBA00023014"/>
    </source>
</evidence>
<dbReference type="PANTHER" id="PTHR10293">
    <property type="entry name" value="GLUTAREDOXIN FAMILY MEMBER"/>
    <property type="match status" value="1"/>
</dbReference>
<evidence type="ECO:0000259" key="6">
    <source>
        <dbReference type="Pfam" id="PF00462"/>
    </source>
</evidence>
<dbReference type="Pfam" id="PF00085">
    <property type="entry name" value="Thioredoxin"/>
    <property type="match status" value="1"/>
</dbReference>
<keyword evidence="8" id="KW-1185">Reference proteome</keyword>
<evidence type="ECO:0008006" key="9">
    <source>
        <dbReference type="Google" id="ProtNLM"/>
    </source>
</evidence>
<dbReference type="GO" id="GO:0015036">
    <property type="term" value="F:disulfide oxidoreductase activity"/>
    <property type="evidence" value="ECO:0007669"/>
    <property type="project" value="UniProtKB-ARBA"/>
</dbReference>
<keyword evidence="1" id="KW-0479">Metal-binding</keyword>
<evidence type="ECO:0000256" key="2">
    <source>
        <dbReference type="ARBA" id="ARBA00023004"/>
    </source>
</evidence>
<evidence type="ECO:0000313" key="7">
    <source>
        <dbReference type="EMBL" id="GJJ08639.1"/>
    </source>
</evidence>
<dbReference type="AlphaFoldDB" id="A0AAV5A1Y0"/>
<dbReference type="CDD" id="cd02984">
    <property type="entry name" value="TRX_PICOT"/>
    <property type="match status" value="1"/>
</dbReference>
<protein>
    <recommendedName>
        <fullName evidence="9">Glutaredoxin</fullName>
    </recommendedName>
</protein>
<feature type="domain" description="Glutaredoxin" evidence="6">
    <location>
        <begin position="147"/>
        <end position="198"/>
    </location>
</feature>
<feature type="domain" description="Thioredoxin" evidence="5">
    <location>
        <begin position="14"/>
        <end position="104"/>
    </location>
</feature>
<comment type="caution">
    <text evidence="7">The sequence shown here is derived from an EMBL/GenBank/DDBJ whole genome shotgun (WGS) entry which is preliminary data.</text>
</comment>
<dbReference type="PANTHER" id="PTHR10293:SF73">
    <property type="entry name" value="GLUTAREDOXIN-3"/>
    <property type="match status" value="1"/>
</dbReference>
<reference evidence="7" key="1">
    <citation type="submission" date="2021-10" db="EMBL/GenBank/DDBJ databases">
        <title>De novo Genome Assembly of Clathrus columnatus (Basidiomycota, Fungi) Using Illumina and Nanopore Sequence Data.</title>
        <authorList>
            <person name="Ogiso-Tanaka E."/>
            <person name="Itagaki H."/>
            <person name="Hosoya T."/>
            <person name="Hosaka K."/>
        </authorList>
    </citation>
    <scope>NUCLEOTIDE SEQUENCE</scope>
    <source>
        <strain evidence="7">MO-923</strain>
    </source>
</reference>
<dbReference type="CDD" id="cd03028">
    <property type="entry name" value="GRX_PICOT_like"/>
    <property type="match status" value="1"/>
</dbReference>
<feature type="compositionally biased region" description="Polar residues" evidence="4">
    <location>
        <begin position="112"/>
        <end position="121"/>
    </location>
</feature>
<evidence type="ECO:0000313" key="8">
    <source>
        <dbReference type="Proteomes" id="UP001050691"/>
    </source>
</evidence>
<organism evidence="7 8">
    <name type="scientific">Clathrus columnatus</name>
    <dbReference type="NCBI Taxonomy" id="1419009"/>
    <lineage>
        <taxon>Eukaryota</taxon>
        <taxon>Fungi</taxon>
        <taxon>Dikarya</taxon>
        <taxon>Basidiomycota</taxon>
        <taxon>Agaricomycotina</taxon>
        <taxon>Agaricomycetes</taxon>
        <taxon>Phallomycetidae</taxon>
        <taxon>Phallales</taxon>
        <taxon>Clathraceae</taxon>
        <taxon>Clathrus</taxon>
    </lineage>
</organism>
<evidence type="ECO:0000259" key="5">
    <source>
        <dbReference type="Pfam" id="PF00085"/>
    </source>
</evidence>
<feature type="region of interest" description="Disordered" evidence="4">
    <location>
        <begin position="106"/>
        <end position="128"/>
    </location>
</feature>
<dbReference type="GO" id="GO:0005634">
    <property type="term" value="C:nucleus"/>
    <property type="evidence" value="ECO:0007669"/>
    <property type="project" value="TreeGrafter"/>
</dbReference>
<evidence type="ECO:0000256" key="1">
    <source>
        <dbReference type="ARBA" id="ARBA00022723"/>
    </source>
</evidence>
<keyword evidence="3" id="KW-0411">Iron-sulfur</keyword>
<dbReference type="InterPro" id="IPR036249">
    <property type="entry name" value="Thioredoxin-like_sf"/>
</dbReference>
<gene>
    <name evidence="7" type="ORF">Clacol_002858</name>
</gene>
<dbReference type="InterPro" id="IPR004480">
    <property type="entry name" value="Monothiol_GRX-rel"/>
</dbReference>
<evidence type="ECO:0000256" key="4">
    <source>
        <dbReference type="SAM" id="MobiDB-lite"/>
    </source>
</evidence>
<keyword evidence="2" id="KW-0408">Iron</keyword>
<dbReference type="Gene3D" id="3.40.30.10">
    <property type="entry name" value="Glutaredoxin"/>
    <property type="match status" value="2"/>
</dbReference>
<dbReference type="InterPro" id="IPR002109">
    <property type="entry name" value="Glutaredoxin"/>
</dbReference>
<dbReference type="SUPFAM" id="SSF52833">
    <property type="entry name" value="Thioredoxin-like"/>
    <property type="match status" value="2"/>
</dbReference>
<proteinExistence type="predicted"/>